<sequence length="39" mass="4894">MAKRVYVRIREKEGFKHPWLWRAPCFWGTYEWELHAVDT</sequence>
<comment type="caution">
    <text evidence="1">The sequence shown here is derived from an EMBL/GenBank/DDBJ whole genome shotgun (WGS) entry which is preliminary data.</text>
</comment>
<protein>
    <submittedName>
        <fullName evidence="1">Uncharacterized protein</fullName>
    </submittedName>
</protein>
<gene>
    <name evidence="1" type="ORF">BSU04_36650</name>
</gene>
<proteinExistence type="predicted"/>
<dbReference type="AlphaFoldDB" id="A0A226WSF3"/>
<organism evidence="1 2">
    <name type="scientific">Caballeronia sordidicola</name>
    <name type="common">Burkholderia sordidicola</name>
    <dbReference type="NCBI Taxonomy" id="196367"/>
    <lineage>
        <taxon>Bacteria</taxon>
        <taxon>Pseudomonadati</taxon>
        <taxon>Pseudomonadota</taxon>
        <taxon>Betaproteobacteria</taxon>
        <taxon>Burkholderiales</taxon>
        <taxon>Burkholderiaceae</taxon>
        <taxon>Caballeronia</taxon>
    </lineage>
</organism>
<dbReference type="EMBL" id="MTHB01000246">
    <property type="protein sequence ID" value="OXC73727.1"/>
    <property type="molecule type" value="Genomic_DNA"/>
</dbReference>
<evidence type="ECO:0000313" key="2">
    <source>
        <dbReference type="Proteomes" id="UP000214720"/>
    </source>
</evidence>
<evidence type="ECO:0000313" key="1">
    <source>
        <dbReference type="EMBL" id="OXC73727.1"/>
    </source>
</evidence>
<dbReference type="Proteomes" id="UP000214720">
    <property type="component" value="Unassembled WGS sequence"/>
</dbReference>
<reference evidence="2" key="1">
    <citation type="submission" date="2017-01" db="EMBL/GenBank/DDBJ databases">
        <title>Genome Analysis of Deinococcus marmoris KOPRI26562.</title>
        <authorList>
            <person name="Kim J.H."/>
            <person name="Oh H.-M."/>
        </authorList>
    </citation>
    <scope>NUCLEOTIDE SEQUENCE [LARGE SCALE GENOMIC DNA]</scope>
    <source>
        <strain evidence="2">PAMC 26633</strain>
    </source>
</reference>
<accession>A0A226WSF3</accession>
<name>A0A226WSF3_CABSO</name>